<keyword evidence="5" id="KW-1185">Reference proteome</keyword>
<gene>
    <name evidence="4" type="ORF">LJD61_15030</name>
</gene>
<feature type="region of interest" description="Disordered" evidence="1">
    <location>
        <begin position="25"/>
        <end position="50"/>
    </location>
</feature>
<protein>
    <submittedName>
        <fullName evidence="4">DUF3048 domain-containing protein</fullName>
    </submittedName>
</protein>
<dbReference type="Gene3D" id="3.50.90.10">
    <property type="entry name" value="YerB-like"/>
    <property type="match status" value="1"/>
</dbReference>
<dbReference type="Proteomes" id="UP001651880">
    <property type="component" value="Unassembled WGS sequence"/>
</dbReference>
<dbReference type="InterPro" id="IPR035328">
    <property type="entry name" value="DUF3048_C"/>
</dbReference>
<evidence type="ECO:0000256" key="1">
    <source>
        <dbReference type="SAM" id="MobiDB-lite"/>
    </source>
</evidence>
<feature type="domain" description="DUF3048" evidence="3">
    <location>
        <begin position="227"/>
        <end position="337"/>
    </location>
</feature>
<dbReference type="InterPro" id="IPR023158">
    <property type="entry name" value="YerB-like_sf"/>
</dbReference>
<dbReference type="RefSeq" id="WP_255228373.1">
    <property type="nucleotide sequence ID" value="NZ_JAJEKE010000015.1"/>
</dbReference>
<evidence type="ECO:0000259" key="3">
    <source>
        <dbReference type="Pfam" id="PF17479"/>
    </source>
</evidence>
<dbReference type="Pfam" id="PF11258">
    <property type="entry name" value="DUF3048"/>
    <property type="match status" value="1"/>
</dbReference>
<name>A0ABT1NLS5_9FIRM</name>
<accession>A0ABT1NLS5</accession>
<evidence type="ECO:0000313" key="5">
    <source>
        <dbReference type="Proteomes" id="UP001651880"/>
    </source>
</evidence>
<proteinExistence type="predicted"/>
<dbReference type="SUPFAM" id="SSF159774">
    <property type="entry name" value="YerB-like"/>
    <property type="match status" value="1"/>
</dbReference>
<feature type="domain" description="DUF3048" evidence="2">
    <location>
        <begin position="59"/>
        <end position="196"/>
    </location>
</feature>
<sequence>MKSSLRALLIIIAIIGILASACKPKAEPAKPDEDTETSTTDENGPIEEPAQENKFACSLTGLGVTDEAEIKYRPIAVMIDNEISARPQSGLSEADIIYEMPVEGNITRYMAIYHHISSEKIGPVRSARPYFIDKALEYGSIYVHCGGSPQALSDIKTLKVDAYNDLVGTPVFWRSTDRKMPHNLYTNTRMMREVSLNKKLENKTAPQYFNFNDDFVIPDGGNGQKIVINYDKRYKVSYIYNKEEKVYYRQINGDNMKDKESKKDIKATNIIVERAGVKVVDKVGRLEISNIGKNRGYLLTGGKLIEIEWNKSSRSGKTIYKNVKGEEILVNKGVTWIQVVPEYVKIEFGE</sequence>
<reference evidence="4 5" key="1">
    <citation type="submission" date="2021-10" db="EMBL/GenBank/DDBJ databases">
        <title>Lutispora strain m25 sp. nov., a thermophilic, non-spore-forming bacterium isolated from a lab-scale methanogenic bioreactor digesting anaerobic sludge.</title>
        <authorList>
            <person name="El Houari A."/>
            <person name="Mcdonald J."/>
        </authorList>
    </citation>
    <scope>NUCLEOTIDE SEQUENCE [LARGE SCALE GENOMIC DNA]</scope>
    <source>
        <strain evidence="5">m25</strain>
    </source>
</reference>
<dbReference type="InterPro" id="IPR021416">
    <property type="entry name" value="DUF3048_N"/>
</dbReference>
<evidence type="ECO:0000259" key="2">
    <source>
        <dbReference type="Pfam" id="PF11258"/>
    </source>
</evidence>
<comment type="caution">
    <text evidence="4">The sequence shown here is derived from an EMBL/GenBank/DDBJ whole genome shotgun (WGS) entry which is preliminary data.</text>
</comment>
<evidence type="ECO:0000313" key="4">
    <source>
        <dbReference type="EMBL" id="MCQ1530851.1"/>
    </source>
</evidence>
<dbReference type="EMBL" id="JAJEKE010000015">
    <property type="protein sequence ID" value="MCQ1530851.1"/>
    <property type="molecule type" value="Genomic_DNA"/>
</dbReference>
<dbReference type="Pfam" id="PF17479">
    <property type="entry name" value="DUF3048_C"/>
    <property type="match status" value="1"/>
</dbReference>
<dbReference type="PROSITE" id="PS51257">
    <property type="entry name" value="PROKAR_LIPOPROTEIN"/>
    <property type="match status" value="1"/>
</dbReference>
<organism evidence="4 5">
    <name type="scientific">Lutispora saccharofermentans</name>
    <dbReference type="NCBI Taxonomy" id="3024236"/>
    <lineage>
        <taxon>Bacteria</taxon>
        <taxon>Bacillati</taxon>
        <taxon>Bacillota</taxon>
        <taxon>Clostridia</taxon>
        <taxon>Lutisporales</taxon>
        <taxon>Lutisporaceae</taxon>
        <taxon>Lutispora</taxon>
    </lineage>
</organism>